<dbReference type="Pfam" id="PF13920">
    <property type="entry name" value="zf-C3HC4_3"/>
    <property type="match status" value="1"/>
</dbReference>
<dbReference type="GO" id="GO:0016567">
    <property type="term" value="P:protein ubiquitination"/>
    <property type="evidence" value="ECO:0007669"/>
    <property type="project" value="TreeGrafter"/>
</dbReference>
<dbReference type="SMART" id="SM00184">
    <property type="entry name" value="RING"/>
    <property type="match status" value="1"/>
</dbReference>
<reference evidence="3" key="1">
    <citation type="submission" date="2021-01" db="EMBL/GenBank/DDBJ databases">
        <authorList>
            <consortium name="Genoscope - CEA"/>
            <person name="William W."/>
        </authorList>
    </citation>
    <scope>NUCLEOTIDE SEQUENCE</scope>
</reference>
<gene>
    <name evidence="3" type="ORF">PSON_ATCC_30995.1.T0040392</name>
</gene>
<proteinExistence type="predicted"/>
<dbReference type="PANTHER" id="PTHR22996:SF0">
    <property type="entry name" value="RE60872P-RELATED"/>
    <property type="match status" value="1"/>
</dbReference>
<dbReference type="InterPro" id="IPR001841">
    <property type="entry name" value="Znf_RING"/>
</dbReference>
<dbReference type="PANTHER" id="PTHR22996">
    <property type="entry name" value="MAHOGUNIN"/>
    <property type="match status" value="1"/>
</dbReference>
<organism evidence="3 4">
    <name type="scientific">Paramecium sonneborni</name>
    <dbReference type="NCBI Taxonomy" id="65129"/>
    <lineage>
        <taxon>Eukaryota</taxon>
        <taxon>Sar</taxon>
        <taxon>Alveolata</taxon>
        <taxon>Ciliophora</taxon>
        <taxon>Intramacronucleata</taxon>
        <taxon>Oligohymenophorea</taxon>
        <taxon>Peniculida</taxon>
        <taxon>Parameciidae</taxon>
        <taxon>Paramecium</taxon>
    </lineage>
</organism>
<dbReference type="GO" id="GO:0005737">
    <property type="term" value="C:cytoplasm"/>
    <property type="evidence" value="ECO:0007669"/>
    <property type="project" value="TreeGrafter"/>
</dbReference>
<evidence type="ECO:0000259" key="2">
    <source>
        <dbReference type="PROSITE" id="PS50089"/>
    </source>
</evidence>
<dbReference type="AlphaFoldDB" id="A0A8S1K386"/>
<keyword evidence="1" id="KW-0479">Metal-binding</keyword>
<accession>A0A8S1K386</accession>
<sequence length="314" mass="36849">MGSQPQKSRSSQGFTYQQQRMQTNQIPLQIQMQYQQPIQQINNIPLQYSQTFQYNHQSSYIYNQSMQQAPASHRSTNTNTQPQVLLNEVCIEKTKLIGNDDLKIEFVVFALTPCKIQLFVQGQEIFHPVNNVFSDIRDKEFYDEFQLTEPQTKNVKITSKITVPKSRLKQKKTNLGQVYWKLIIIIQNQKMMMIYYYDYEDDQLKLARQKYQHAQQGAYEVQEIYGINDTNLVGSMKHDENDGDCIICLSEKIDTIIMPCRHMCLCGNCAKQIMEKKDQLKRQPPDRQLHAPDFNLCPQCRMEIDSFIKLHKVS</sequence>
<evidence type="ECO:0000256" key="1">
    <source>
        <dbReference type="PROSITE-ProRule" id="PRU00175"/>
    </source>
</evidence>
<dbReference type="EMBL" id="CAJJDN010000004">
    <property type="protein sequence ID" value="CAD8049940.1"/>
    <property type="molecule type" value="Genomic_DNA"/>
</dbReference>
<dbReference type="PROSITE" id="PS50089">
    <property type="entry name" value="ZF_RING_2"/>
    <property type="match status" value="1"/>
</dbReference>
<dbReference type="GO" id="GO:0008270">
    <property type="term" value="F:zinc ion binding"/>
    <property type="evidence" value="ECO:0007669"/>
    <property type="project" value="UniProtKB-KW"/>
</dbReference>
<evidence type="ECO:0000313" key="3">
    <source>
        <dbReference type="EMBL" id="CAD8049940.1"/>
    </source>
</evidence>
<comment type="caution">
    <text evidence="3">The sequence shown here is derived from an EMBL/GenBank/DDBJ whole genome shotgun (WGS) entry which is preliminary data.</text>
</comment>
<keyword evidence="1" id="KW-0862">Zinc</keyword>
<dbReference type="Proteomes" id="UP000692954">
    <property type="component" value="Unassembled WGS sequence"/>
</dbReference>
<feature type="domain" description="RING-type" evidence="2">
    <location>
        <begin position="245"/>
        <end position="301"/>
    </location>
</feature>
<keyword evidence="1" id="KW-0863">Zinc-finger</keyword>
<evidence type="ECO:0000313" key="4">
    <source>
        <dbReference type="Proteomes" id="UP000692954"/>
    </source>
</evidence>
<dbReference type="GO" id="GO:0061630">
    <property type="term" value="F:ubiquitin protein ligase activity"/>
    <property type="evidence" value="ECO:0007669"/>
    <property type="project" value="UniProtKB-EC"/>
</dbReference>
<dbReference type="OrthoDB" id="311952at2759"/>
<protein>
    <recommendedName>
        <fullName evidence="2">RING-type domain-containing protein</fullName>
    </recommendedName>
</protein>
<name>A0A8S1K386_9CILI</name>
<dbReference type="InterPro" id="IPR045194">
    <property type="entry name" value="MGRN1/RNF157-like"/>
</dbReference>
<keyword evidence="4" id="KW-1185">Reference proteome</keyword>